<dbReference type="SUPFAM" id="SSF74924">
    <property type="entry name" value="Cap-Gly domain"/>
    <property type="match status" value="1"/>
</dbReference>
<dbReference type="PROSITE" id="PS50245">
    <property type="entry name" value="CAP_GLY_2"/>
    <property type="match status" value="1"/>
</dbReference>
<dbReference type="Gene3D" id="2.30.30.190">
    <property type="entry name" value="CAP Gly-rich-like domain"/>
    <property type="match status" value="1"/>
</dbReference>
<dbReference type="SMART" id="SM01052">
    <property type="entry name" value="CAP_GLY"/>
    <property type="match status" value="1"/>
</dbReference>
<evidence type="ECO:0000259" key="1">
    <source>
        <dbReference type="PROSITE" id="PS50245"/>
    </source>
</evidence>
<dbReference type="PROSITE" id="PS00845">
    <property type="entry name" value="CAP_GLY_1"/>
    <property type="match status" value="1"/>
</dbReference>
<evidence type="ECO:0000313" key="3">
    <source>
        <dbReference type="Proteomes" id="UP000193920"/>
    </source>
</evidence>
<proteinExistence type="predicted"/>
<dbReference type="PANTHER" id="PTHR18916">
    <property type="entry name" value="DYNACTIN 1-RELATED MICROTUBULE-BINDING"/>
    <property type="match status" value="1"/>
</dbReference>
<comment type="caution">
    <text evidence="2">The sequence shown here is derived from an EMBL/GenBank/DDBJ whole genome shotgun (WGS) entry which is preliminary data.</text>
</comment>
<accession>A0A1Y2B0I4</accession>
<feature type="domain" description="CAP-Gly" evidence="1">
    <location>
        <begin position="73"/>
        <end position="116"/>
    </location>
</feature>
<dbReference type="EMBL" id="MCOG01000186">
    <property type="protein sequence ID" value="ORY28332.1"/>
    <property type="molecule type" value="Genomic_DNA"/>
</dbReference>
<sequence>MSKLPTYGISFKNNLKLQTPSKIGGLKYSTKPKSSFSTKDEINRRINSSKNININDYVFIKTTNQKGTVRYIGETKFKTGIWVGVELDKRGVGKNNGTVMGVTYFKCPPLTGIFIPVTAVEKLSGDQGNDIVSEVSTISTKKLD</sequence>
<organism evidence="2 3">
    <name type="scientific">Neocallimastix californiae</name>
    <dbReference type="NCBI Taxonomy" id="1754190"/>
    <lineage>
        <taxon>Eukaryota</taxon>
        <taxon>Fungi</taxon>
        <taxon>Fungi incertae sedis</taxon>
        <taxon>Chytridiomycota</taxon>
        <taxon>Chytridiomycota incertae sedis</taxon>
        <taxon>Neocallimastigomycetes</taxon>
        <taxon>Neocallimastigales</taxon>
        <taxon>Neocallimastigaceae</taxon>
        <taxon>Neocallimastix</taxon>
    </lineage>
</organism>
<dbReference type="OrthoDB" id="2161909at2759"/>
<evidence type="ECO:0000313" key="2">
    <source>
        <dbReference type="EMBL" id="ORY28332.1"/>
    </source>
</evidence>
<dbReference type="STRING" id="1754190.A0A1Y2B0I4"/>
<dbReference type="InterPro" id="IPR036859">
    <property type="entry name" value="CAP-Gly_dom_sf"/>
</dbReference>
<keyword evidence="3" id="KW-1185">Reference proteome</keyword>
<protein>
    <recommendedName>
        <fullName evidence="1">CAP-Gly domain-containing protein</fullName>
    </recommendedName>
</protein>
<dbReference type="AlphaFoldDB" id="A0A1Y2B0I4"/>
<dbReference type="InterPro" id="IPR000938">
    <property type="entry name" value="CAP-Gly_domain"/>
</dbReference>
<gene>
    <name evidence="2" type="ORF">LY90DRAFT_513126</name>
</gene>
<reference evidence="2 3" key="1">
    <citation type="submission" date="2016-08" db="EMBL/GenBank/DDBJ databases">
        <title>A Parts List for Fungal Cellulosomes Revealed by Comparative Genomics.</title>
        <authorList>
            <consortium name="DOE Joint Genome Institute"/>
            <person name="Haitjema C.H."/>
            <person name="Gilmore S.P."/>
            <person name="Henske J.K."/>
            <person name="Solomon K.V."/>
            <person name="De Groot R."/>
            <person name="Kuo A."/>
            <person name="Mondo S.J."/>
            <person name="Salamov A.A."/>
            <person name="Labutti K."/>
            <person name="Zhao Z."/>
            <person name="Chiniquy J."/>
            <person name="Barry K."/>
            <person name="Brewer H.M."/>
            <person name="Purvine S.O."/>
            <person name="Wright A.T."/>
            <person name="Boxma B."/>
            <person name="Van Alen T."/>
            <person name="Hackstein J.H."/>
            <person name="Baker S.E."/>
            <person name="Grigoriev I.V."/>
            <person name="O'Malley M.A."/>
        </authorList>
    </citation>
    <scope>NUCLEOTIDE SEQUENCE [LARGE SCALE GENOMIC DNA]</scope>
    <source>
        <strain evidence="2 3">G1</strain>
    </source>
</reference>
<name>A0A1Y2B0I4_9FUNG</name>
<dbReference type="Proteomes" id="UP000193920">
    <property type="component" value="Unassembled WGS sequence"/>
</dbReference>
<dbReference type="Pfam" id="PF01302">
    <property type="entry name" value="CAP_GLY"/>
    <property type="match status" value="1"/>
</dbReference>